<dbReference type="Proteomes" id="UP000031167">
    <property type="component" value="Unassembled WGS sequence"/>
</dbReference>
<dbReference type="RefSeq" id="WP_039364775.1">
    <property type="nucleotide sequence ID" value="NZ_JWTA01000002.1"/>
</dbReference>
<organism evidence="1 2">
    <name type="scientific">Chryseobacterium taiwanense</name>
    <dbReference type="NCBI Taxonomy" id="363331"/>
    <lineage>
        <taxon>Bacteria</taxon>
        <taxon>Pseudomonadati</taxon>
        <taxon>Bacteroidota</taxon>
        <taxon>Flavobacteriia</taxon>
        <taxon>Flavobacteriales</taxon>
        <taxon>Weeksellaceae</taxon>
        <taxon>Chryseobacterium group</taxon>
        <taxon>Chryseobacterium</taxon>
    </lineage>
</organism>
<proteinExistence type="predicted"/>
<dbReference type="SUPFAM" id="SSF48452">
    <property type="entry name" value="TPR-like"/>
    <property type="match status" value="1"/>
</dbReference>
<accession>A0A0B4CUC7</accession>
<dbReference type="PROSITE" id="PS51257">
    <property type="entry name" value="PROKAR_LIPOPROTEIN"/>
    <property type="match status" value="1"/>
</dbReference>
<sequence length="487" mass="54646">MKNTIIKFFGLFAVACTLASCDRNFEEINTNTSKIFNPTAGSLLAPVQYNMASVGYMRANDFTFDIMQEAIDFPNESVTNVSRYYISESTGTGYWNNSYKWLKQVRDMYNLATTQNNKNYQAIAMVMNAWLYANLTDTFGDVPFSEASQLAEGISQPKFDKQKDIYVKLLDDLKTANSLFVTTTPLTDTDLFYNANNDVSGILKWKKFCNSLSLRLLTRILKKNGEVNVYQRINEIVNNPTTYPVFTANADSAMLNITGIAPLATPIARYQDFTTGRAAGEFLINTLKNNSATDPRLARFFSTAKDLATNASLGYKGAPVGYAAGTSFNYQPSNVSATNLAIAPFNIFVMHYSELQFILAELAFKGIITGNAQTYYEKGVQSALEQWSLTMPTGYLTGTNVAYNNTLERIMLQKYLALFFVDEQQWFEKRRTGYPVLPNNGGLLNDGKMPQRLLYPPLTKVLNAENYQMAVQAMGGDHINVVNWWNQ</sequence>
<dbReference type="InterPro" id="IPR011990">
    <property type="entry name" value="TPR-like_helical_dom_sf"/>
</dbReference>
<dbReference type="AlphaFoldDB" id="A0A0B4CUC7"/>
<dbReference type="EMBL" id="JWTA01000002">
    <property type="protein sequence ID" value="KIC64794.1"/>
    <property type="molecule type" value="Genomic_DNA"/>
</dbReference>
<dbReference type="OrthoDB" id="725917at2"/>
<name>A0A0B4CUC7_9FLAO</name>
<dbReference type="InterPro" id="IPR041662">
    <property type="entry name" value="SusD-like_2"/>
</dbReference>
<dbReference type="Gene3D" id="1.25.40.390">
    <property type="match status" value="1"/>
</dbReference>
<evidence type="ECO:0008006" key="3">
    <source>
        <dbReference type="Google" id="ProtNLM"/>
    </source>
</evidence>
<gene>
    <name evidence="1" type="ORF">RM51_02450</name>
</gene>
<dbReference type="STRING" id="363331.RM51_02450"/>
<reference evidence="1 2" key="1">
    <citation type="submission" date="2014-12" db="EMBL/GenBank/DDBJ databases">
        <title>Genome sequencing of Chryseobacterium taiwanense TPW19.</title>
        <authorList>
            <person name="Tan P.W."/>
            <person name="Chan K.-G."/>
        </authorList>
    </citation>
    <scope>NUCLEOTIDE SEQUENCE [LARGE SCALE GENOMIC DNA]</scope>
    <source>
        <strain evidence="1 2">TPW19</strain>
    </source>
</reference>
<protein>
    <recommendedName>
        <fullName evidence="3">Starch-binding protein</fullName>
    </recommendedName>
</protein>
<comment type="caution">
    <text evidence="1">The sequence shown here is derived from an EMBL/GenBank/DDBJ whole genome shotgun (WGS) entry which is preliminary data.</text>
</comment>
<dbReference type="Pfam" id="PF12771">
    <property type="entry name" value="SusD-like_2"/>
    <property type="match status" value="1"/>
</dbReference>
<evidence type="ECO:0000313" key="2">
    <source>
        <dbReference type="Proteomes" id="UP000031167"/>
    </source>
</evidence>
<evidence type="ECO:0000313" key="1">
    <source>
        <dbReference type="EMBL" id="KIC64794.1"/>
    </source>
</evidence>
<keyword evidence="2" id="KW-1185">Reference proteome</keyword>